<keyword evidence="7" id="KW-0902">Two-component regulatory system</keyword>
<feature type="non-terminal residue" evidence="11">
    <location>
        <position position="569"/>
    </location>
</feature>
<comment type="caution">
    <text evidence="11">The sequence shown here is derived from an EMBL/GenBank/DDBJ whole genome shotgun (WGS) entry which is preliminary data.</text>
</comment>
<dbReference type="PANTHER" id="PTHR44757:SF4">
    <property type="entry name" value="DIGUANYLATE CYCLASE DGCE-RELATED"/>
    <property type="match status" value="1"/>
</dbReference>
<evidence type="ECO:0000256" key="1">
    <source>
        <dbReference type="ARBA" id="ARBA00004370"/>
    </source>
</evidence>
<dbReference type="GO" id="GO:0005524">
    <property type="term" value="F:ATP binding"/>
    <property type="evidence" value="ECO:0007669"/>
    <property type="project" value="UniProtKB-KW"/>
</dbReference>
<keyword evidence="8" id="KW-0472">Membrane</keyword>
<dbReference type="InterPro" id="IPR000700">
    <property type="entry name" value="PAS-assoc_C"/>
</dbReference>
<dbReference type="InterPro" id="IPR035965">
    <property type="entry name" value="PAS-like_dom_sf"/>
</dbReference>
<accession>A0A831RSM6</accession>
<dbReference type="PROSITE" id="PS50113">
    <property type="entry name" value="PAC"/>
    <property type="match status" value="1"/>
</dbReference>
<dbReference type="GO" id="GO:0016301">
    <property type="term" value="F:kinase activity"/>
    <property type="evidence" value="ECO:0007669"/>
    <property type="project" value="UniProtKB-KW"/>
</dbReference>
<evidence type="ECO:0000256" key="3">
    <source>
        <dbReference type="ARBA" id="ARBA00022679"/>
    </source>
</evidence>
<organism evidence="11">
    <name type="scientific">Thiolapillus brandeum</name>
    <dbReference type="NCBI Taxonomy" id="1076588"/>
    <lineage>
        <taxon>Bacteria</taxon>
        <taxon>Pseudomonadati</taxon>
        <taxon>Pseudomonadota</taxon>
        <taxon>Gammaproteobacteria</taxon>
        <taxon>Chromatiales</taxon>
        <taxon>Sedimenticolaceae</taxon>
        <taxon>Thiolapillus</taxon>
    </lineage>
</organism>
<protein>
    <submittedName>
        <fullName evidence="11">PAS domain S-box protein</fullName>
    </submittedName>
</protein>
<dbReference type="PANTHER" id="PTHR44757">
    <property type="entry name" value="DIGUANYLATE CYCLASE DGCP"/>
    <property type="match status" value="1"/>
</dbReference>
<evidence type="ECO:0000256" key="5">
    <source>
        <dbReference type="ARBA" id="ARBA00022777"/>
    </source>
</evidence>
<feature type="domain" description="PAS" evidence="9">
    <location>
        <begin position="370"/>
        <end position="441"/>
    </location>
</feature>
<feature type="transmembrane region" description="Helical" evidence="8">
    <location>
        <begin position="337"/>
        <end position="355"/>
    </location>
</feature>
<dbReference type="AlphaFoldDB" id="A0A831RSM6"/>
<keyword evidence="5" id="KW-0418">Kinase</keyword>
<dbReference type="CDD" id="cd00130">
    <property type="entry name" value="PAS"/>
    <property type="match status" value="2"/>
</dbReference>
<evidence type="ECO:0000256" key="4">
    <source>
        <dbReference type="ARBA" id="ARBA00022741"/>
    </source>
</evidence>
<sequence>MPIIQPPAQPTQLGQLRTFISLFLPICLVLLIIGGMHYYTFYTTEHSSIESEESLNVDLAQRMIQEDIADVVKDLRFLAEHIETQGLPEALPWTREQRIAEEFRVFAKNKGLYDQIRYLDANGMEIVRVNYNDGNVEVVPYVELQNKASRYYFREALAQEPGGIYISRFDLNVENGKIEEPFKPVIRFGTPVVDHSGNKKGIVLINYLGARLIDNFSRAAASIASHLELLNSDGYWLSSPKHENEWGFMLDSNIRFQNENPLAWQQIARAESGQFETPEGLFTFTTVYPLQAALSALPGMTDYISVHEQQFPRWKIVSHIPHSQIASTFPLFLKNNGSLYLSMFLLVLVGTGFLARTTYLHRIAEAQRDYEQRFRHTLENIDLAAVALNRQGRVTFCNNHFLDITGWERDDVIGKNWIKKFVVDEDQEQVSGIIRKMDTPQSFPSHLELQVKTRDGEPRLITWNNTLSYDSKGEVIGVTGIGEDITEMRRTESELLKLYQAVEQSPSSVVITNPQGDIEYVNPKFTEVSGYSAEEVIGRNPRLLKSGETSREEYSNLWDTIRNGGEWRG</sequence>
<evidence type="ECO:0000259" key="10">
    <source>
        <dbReference type="PROSITE" id="PS50113"/>
    </source>
</evidence>
<dbReference type="Pfam" id="PF21623">
    <property type="entry name" value="HK_sensor_dom_bact"/>
    <property type="match status" value="1"/>
</dbReference>
<dbReference type="NCBIfam" id="TIGR00229">
    <property type="entry name" value="sensory_box"/>
    <property type="match status" value="2"/>
</dbReference>
<dbReference type="SUPFAM" id="SSF103190">
    <property type="entry name" value="Sensory domain-like"/>
    <property type="match status" value="2"/>
</dbReference>
<feature type="domain" description="PAC" evidence="10">
    <location>
        <begin position="445"/>
        <end position="497"/>
    </location>
</feature>
<evidence type="ECO:0000256" key="2">
    <source>
        <dbReference type="ARBA" id="ARBA00022553"/>
    </source>
</evidence>
<dbReference type="InterPro" id="IPR048760">
    <property type="entry name" value="VP0354-like_sensor_dom"/>
</dbReference>
<dbReference type="Gene3D" id="3.30.450.20">
    <property type="entry name" value="PAS domain"/>
    <property type="match status" value="4"/>
</dbReference>
<dbReference type="EMBL" id="DRLF01000024">
    <property type="protein sequence ID" value="HEC05332.1"/>
    <property type="molecule type" value="Genomic_DNA"/>
</dbReference>
<evidence type="ECO:0000256" key="7">
    <source>
        <dbReference type="ARBA" id="ARBA00023012"/>
    </source>
</evidence>
<evidence type="ECO:0000256" key="6">
    <source>
        <dbReference type="ARBA" id="ARBA00022840"/>
    </source>
</evidence>
<keyword evidence="8" id="KW-1133">Transmembrane helix</keyword>
<dbReference type="GO" id="GO:0000160">
    <property type="term" value="P:phosphorelay signal transduction system"/>
    <property type="evidence" value="ECO:0007669"/>
    <property type="project" value="UniProtKB-KW"/>
</dbReference>
<dbReference type="SUPFAM" id="SSF55785">
    <property type="entry name" value="PYP-like sensor domain (PAS domain)"/>
    <property type="match status" value="2"/>
</dbReference>
<feature type="domain" description="PAS" evidence="9">
    <location>
        <begin position="494"/>
        <end position="540"/>
    </location>
</feature>
<dbReference type="GO" id="GO:0016020">
    <property type="term" value="C:membrane"/>
    <property type="evidence" value="ECO:0007669"/>
    <property type="project" value="UniProtKB-SubCell"/>
</dbReference>
<dbReference type="Proteomes" id="UP000886339">
    <property type="component" value="Unassembled WGS sequence"/>
</dbReference>
<keyword evidence="6" id="KW-0067">ATP-binding</keyword>
<keyword evidence="3" id="KW-0808">Transferase</keyword>
<dbReference type="Pfam" id="PF00989">
    <property type="entry name" value="PAS"/>
    <property type="match status" value="2"/>
</dbReference>
<comment type="subcellular location">
    <subcellularLocation>
        <location evidence="1">Membrane</location>
    </subcellularLocation>
</comment>
<keyword evidence="2" id="KW-0597">Phosphoprotein</keyword>
<dbReference type="InterPro" id="IPR052155">
    <property type="entry name" value="Biofilm_reg_signaling"/>
</dbReference>
<keyword evidence="4" id="KW-0547">Nucleotide-binding</keyword>
<gene>
    <name evidence="11" type="ORF">ENJ12_00640</name>
</gene>
<dbReference type="GO" id="GO:0006355">
    <property type="term" value="P:regulation of DNA-templated transcription"/>
    <property type="evidence" value="ECO:0007669"/>
    <property type="project" value="InterPro"/>
</dbReference>
<dbReference type="PROSITE" id="PS50112">
    <property type="entry name" value="PAS"/>
    <property type="match status" value="2"/>
</dbReference>
<evidence type="ECO:0000256" key="8">
    <source>
        <dbReference type="SAM" id="Phobius"/>
    </source>
</evidence>
<evidence type="ECO:0000259" key="9">
    <source>
        <dbReference type="PROSITE" id="PS50112"/>
    </source>
</evidence>
<name>A0A831RSM6_9GAMM</name>
<dbReference type="InterPro" id="IPR013767">
    <property type="entry name" value="PAS_fold"/>
</dbReference>
<feature type="transmembrane region" description="Helical" evidence="8">
    <location>
        <begin position="20"/>
        <end position="39"/>
    </location>
</feature>
<dbReference type="InterPro" id="IPR000014">
    <property type="entry name" value="PAS"/>
</dbReference>
<reference evidence="11" key="1">
    <citation type="journal article" date="2020" name="mSystems">
        <title>Genome- and Community-Level Interaction Insights into Carbon Utilization and Element Cycling Functions of Hydrothermarchaeota in Hydrothermal Sediment.</title>
        <authorList>
            <person name="Zhou Z."/>
            <person name="Liu Y."/>
            <person name="Xu W."/>
            <person name="Pan J."/>
            <person name="Luo Z.H."/>
            <person name="Li M."/>
        </authorList>
    </citation>
    <scope>NUCLEOTIDE SEQUENCE [LARGE SCALE GENOMIC DNA]</scope>
    <source>
        <strain evidence="11">HyVt-458</strain>
    </source>
</reference>
<dbReference type="InterPro" id="IPR029151">
    <property type="entry name" value="Sensor-like_sf"/>
</dbReference>
<evidence type="ECO:0000313" key="11">
    <source>
        <dbReference type="EMBL" id="HEC05332.1"/>
    </source>
</evidence>
<keyword evidence="8" id="KW-0812">Transmembrane</keyword>
<proteinExistence type="predicted"/>
<dbReference type="SMART" id="SM00091">
    <property type="entry name" value="PAS"/>
    <property type="match status" value="2"/>
</dbReference>